<accession>A0A839RLE9</accession>
<dbReference type="EMBL" id="JACHWS010000002">
    <property type="protein sequence ID" value="MBB3037535.1"/>
    <property type="molecule type" value="Genomic_DNA"/>
</dbReference>
<name>A0A839RLE9_9ACTN</name>
<protein>
    <submittedName>
        <fullName evidence="1">Uncharacterized protein</fullName>
    </submittedName>
</protein>
<evidence type="ECO:0000313" key="1">
    <source>
        <dbReference type="EMBL" id="MBB3037535.1"/>
    </source>
</evidence>
<dbReference type="AlphaFoldDB" id="A0A839RLE9"/>
<comment type="caution">
    <text evidence="1">The sequence shown here is derived from an EMBL/GenBank/DDBJ whole genome shotgun (WGS) entry which is preliminary data.</text>
</comment>
<organism evidence="1 2">
    <name type="scientific">Hoyosella altamirensis</name>
    <dbReference type="NCBI Taxonomy" id="616997"/>
    <lineage>
        <taxon>Bacteria</taxon>
        <taxon>Bacillati</taxon>
        <taxon>Actinomycetota</taxon>
        <taxon>Actinomycetes</taxon>
        <taxon>Mycobacteriales</taxon>
        <taxon>Hoyosellaceae</taxon>
        <taxon>Hoyosella</taxon>
    </lineage>
</organism>
<keyword evidence="2" id="KW-1185">Reference proteome</keyword>
<dbReference type="Proteomes" id="UP000567922">
    <property type="component" value="Unassembled WGS sequence"/>
</dbReference>
<proteinExistence type="predicted"/>
<reference evidence="1 2" key="1">
    <citation type="submission" date="2020-08" db="EMBL/GenBank/DDBJ databases">
        <title>Sequencing the genomes of 1000 actinobacteria strains.</title>
        <authorList>
            <person name="Klenk H.-P."/>
        </authorList>
    </citation>
    <scope>NUCLEOTIDE SEQUENCE [LARGE SCALE GENOMIC DNA]</scope>
    <source>
        <strain evidence="1 2">DSM 45258</strain>
    </source>
</reference>
<dbReference type="RefSeq" id="WP_064440992.1">
    <property type="nucleotide sequence ID" value="NZ_BDDI01000011.1"/>
</dbReference>
<evidence type="ECO:0000313" key="2">
    <source>
        <dbReference type="Proteomes" id="UP000567922"/>
    </source>
</evidence>
<sequence>MVDVEHELSVDRRVYLEAPHRNLLNLSWLDNVAWSHDAVVAAAAKGESAESFNAFGLIKDRSECGVTRAFARHRRWFGSRVSIEGAG</sequence>
<gene>
    <name evidence="1" type="ORF">FHU29_001984</name>
</gene>